<accession>A0A6G7ZPQ9</accession>
<dbReference type="AlphaFoldDB" id="A0A6G7ZPQ9"/>
<dbReference type="PANTHER" id="PTHR33154">
    <property type="entry name" value="TRANSCRIPTIONAL REGULATOR, ARSR FAMILY"/>
    <property type="match status" value="1"/>
</dbReference>
<dbReference type="PROSITE" id="PS50987">
    <property type="entry name" value="HTH_ARSR_2"/>
    <property type="match status" value="1"/>
</dbReference>
<name>A0A6G7ZPQ9_9SPHN</name>
<dbReference type="Pfam" id="PF12840">
    <property type="entry name" value="HTH_20"/>
    <property type="match status" value="1"/>
</dbReference>
<evidence type="ECO:0000313" key="5">
    <source>
        <dbReference type="EMBL" id="QIL02918.1"/>
    </source>
</evidence>
<feature type="domain" description="HTH arsR-type" evidence="4">
    <location>
        <begin position="1"/>
        <end position="87"/>
    </location>
</feature>
<dbReference type="GO" id="GO:0003700">
    <property type="term" value="F:DNA-binding transcription factor activity"/>
    <property type="evidence" value="ECO:0007669"/>
    <property type="project" value="InterPro"/>
</dbReference>
<dbReference type="InterPro" id="IPR036388">
    <property type="entry name" value="WH-like_DNA-bd_sf"/>
</dbReference>
<dbReference type="EMBL" id="CP049871">
    <property type="protein sequence ID" value="QIL02918.1"/>
    <property type="molecule type" value="Genomic_DNA"/>
</dbReference>
<keyword evidence="1" id="KW-0805">Transcription regulation</keyword>
<keyword evidence="3" id="KW-0804">Transcription</keyword>
<dbReference type="SMART" id="SM00418">
    <property type="entry name" value="HTH_ARSR"/>
    <property type="match status" value="1"/>
</dbReference>
<protein>
    <submittedName>
        <fullName evidence="5">Winged helix-turn-helix transcriptional regulator</fullName>
    </submittedName>
</protein>
<sequence length="93" mass="10181">MNQLFEALAHPTRREILELLKKGSATAGQIADRFDVSKPTMSAHFAKLRDAGLIHADKQGTSIVYSLNLSLLEEVLMAFMGRMGIAPEEKVGP</sequence>
<dbReference type="NCBIfam" id="NF033789">
    <property type="entry name" value="repress_SdpR"/>
    <property type="match status" value="1"/>
</dbReference>
<reference evidence="5 6" key="1">
    <citation type="submission" date="2020-03" db="EMBL/GenBank/DDBJ databases">
        <title>Sphingomonas sp. nov., isolated from fish.</title>
        <authorList>
            <person name="Hyun D.-W."/>
            <person name="Bae J.-W."/>
        </authorList>
    </citation>
    <scope>NUCLEOTIDE SEQUENCE [LARGE SCALE GENOMIC DNA]</scope>
    <source>
        <strain evidence="5 6">HDW15C</strain>
    </source>
</reference>
<evidence type="ECO:0000313" key="6">
    <source>
        <dbReference type="Proteomes" id="UP000502502"/>
    </source>
</evidence>
<dbReference type="NCBIfam" id="NF033788">
    <property type="entry name" value="HTH_metalloreg"/>
    <property type="match status" value="1"/>
</dbReference>
<dbReference type="CDD" id="cd00090">
    <property type="entry name" value="HTH_ARSR"/>
    <property type="match status" value="1"/>
</dbReference>
<organism evidence="5 6">
    <name type="scientific">Sphingomonas sinipercae</name>
    <dbReference type="NCBI Taxonomy" id="2714944"/>
    <lineage>
        <taxon>Bacteria</taxon>
        <taxon>Pseudomonadati</taxon>
        <taxon>Pseudomonadota</taxon>
        <taxon>Alphaproteobacteria</taxon>
        <taxon>Sphingomonadales</taxon>
        <taxon>Sphingomonadaceae</taxon>
        <taxon>Sphingomonas</taxon>
    </lineage>
</organism>
<evidence type="ECO:0000259" key="4">
    <source>
        <dbReference type="PROSITE" id="PS50987"/>
    </source>
</evidence>
<dbReference type="SUPFAM" id="SSF46785">
    <property type="entry name" value="Winged helix' DNA-binding domain"/>
    <property type="match status" value="1"/>
</dbReference>
<keyword evidence="6" id="KW-1185">Reference proteome</keyword>
<dbReference type="InterPro" id="IPR047796">
    <property type="entry name" value="SdpR-like_repress"/>
</dbReference>
<keyword evidence="2" id="KW-0238">DNA-binding</keyword>
<dbReference type="KEGG" id="ssin:G7078_09070"/>
<dbReference type="Proteomes" id="UP000502502">
    <property type="component" value="Chromosome"/>
</dbReference>
<dbReference type="PANTHER" id="PTHR33154:SF33">
    <property type="entry name" value="TRANSCRIPTIONAL REPRESSOR SDPR"/>
    <property type="match status" value="1"/>
</dbReference>
<proteinExistence type="predicted"/>
<dbReference type="InterPro" id="IPR051081">
    <property type="entry name" value="HTH_MetalResp_TranReg"/>
</dbReference>
<evidence type="ECO:0000256" key="1">
    <source>
        <dbReference type="ARBA" id="ARBA00023015"/>
    </source>
</evidence>
<evidence type="ECO:0000256" key="3">
    <source>
        <dbReference type="ARBA" id="ARBA00023163"/>
    </source>
</evidence>
<gene>
    <name evidence="5" type="ORF">G7078_09070</name>
</gene>
<dbReference type="GO" id="GO:0003677">
    <property type="term" value="F:DNA binding"/>
    <property type="evidence" value="ECO:0007669"/>
    <property type="project" value="UniProtKB-KW"/>
</dbReference>
<dbReference type="PRINTS" id="PR00778">
    <property type="entry name" value="HTHARSR"/>
</dbReference>
<evidence type="ECO:0000256" key="2">
    <source>
        <dbReference type="ARBA" id="ARBA00023125"/>
    </source>
</evidence>
<dbReference type="Gene3D" id="1.10.10.10">
    <property type="entry name" value="Winged helix-like DNA-binding domain superfamily/Winged helix DNA-binding domain"/>
    <property type="match status" value="1"/>
</dbReference>
<dbReference type="InterPro" id="IPR011991">
    <property type="entry name" value="ArsR-like_HTH"/>
</dbReference>
<dbReference type="InterPro" id="IPR001845">
    <property type="entry name" value="HTH_ArsR_DNA-bd_dom"/>
</dbReference>
<dbReference type="InterPro" id="IPR036390">
    <property type="entry name" value="WH_DNA-bd_sf"/>
</dbReference>
<dbReference type="RefSeq" id="WP_166095268.1">
    <property type="nucleotide sequence ID" value="NZ_CP049871.1"/>
</dbReference>